<dbReference type="AlphaFoldDB" id="A0A2H3K913"/>
<name>A0A2H3K913_9FLAO</name>
<dbReference type="RefSeq" id="WP_014084551.1">
    <property type="nucleotide sequence ID" value="NZ_CBCSFI010000042.1"/>
</dbReference>
<dbReference type="Gene3D" id="2.160.20.120">
    <property type="match status" value="1"/>
</dbReference>
<feature type="domain" description="Putative auto-transporter adhesin head GIN" evidence="1">
    <location>
        <begin position="46"/>
        <end position="229"/>
    </location>
</feature>
<protein>
    <submittedName>
        <fullName evidence="2">DUF2807 domain-containing protein</fullName>
    </submittedName>
</protein>
<evidence type="ECO:0000313" key="3">
    <source>
        <dbReference type="Proteomes" id="UP000220828"/>
    </source>
</evidence>
<organism evidence="2 3">
    <name type="scientific">Flavobacterium branchiophilum</name>
    <dbReference type="NCBI Taxonomy" id="55197"/>
    <lineage>
        <taxon>Bacteria</taxon>
        <taxon>Pseudomonadati</taxon>
        <taxon>Bacteroidota</taxon>
        <taxon>Flavobacteriia</taxon>
        <taxon>Flavobacteriales</taxon>
        <taxon>Flavobacteriaceae</taxon>
        <taxon>Flavobacterium</taxon>
    </lineage>
</organism>
<dbReference type="OrthoDB" id="1422484at2"/>
<dbReference type="Proteomes" id="UP000220828">
    <property type="component" value="Unassembled WGS sequence"/>
</dbReference>
<accession>A0A2H3K913</accession>
<gene>
    <name evidence="2" type="ORF">B0A77_13250</name>
</gene>
<comment type="caution">
    <text evidence="2">The sequence shown here is derived from an EMBL/GenBank/DDBJ whole genome shotgun (WGS) entry which is preliminary data.</text>
</comment>
<dbReference type="EMBL" id="PCMW01000088">
    <property type="protein sequence ID" value="PDS22526.1"/>
    <property type="molecule type" value="Genomic_DNA"/>
</dbReference>
<evidence type="ECO:0000259" key="1">
    <source>
        <dbReference type="Pfam" id="PF10988"/>
    </source>
</evidence>
<evidence type="ECO:0000313" key="2">
    <source>
        <dbReference type="EMBL" id="PDS22526.1"/>
    </source>
</evidence>
<dbReference type="InterPro" id="IPR021255">
    <property type="entry name" value="DUF2807"/>
</dbReference>
<dbReference type="OMA" id="CAHAQDS"/>
<sequence>MTRIFLIITRWVLAFFLAILFSNCHEGKTFKASGKIKTETRKVKENFTNIEVSNAIQLVIVQSKQQRIIVTSDENMLQNIRTVVKGDVLKVYISDKIYIKNNKLPIKVMVYIEKLEAIEANAASNVTTQNQIVTSNFSLEASSAANVKMDIQSENVNVNVSSAAIVNIRGLALHLETTASSGGVFEGNRLKVNDIEAEASSRGHVEVYPILNLDANVSSGGSIDYYHNPKTIDIEKNSGGNIANRASE</sequence>
<dbReference type="Pfam" id="PF10988">
    <property type="entry name" value="DUF2807"/>
    <property type="match status" value="1"/>
</dbReference>
<reference evidence="2 3" key="1">
    <citation type="submission" date="2017-09" db="EMBL/GenBank/DDBJ databases">
        <title>Whole genomes of Flavobacteriaceae.</title>
        <authorList>
            <person name="Stine C."/>
            <person name="Li C."/>
            <person name="Tadesse D."/>
        </authorList>
    </citation>
    <scope>NUCLEOTIDE SEQUENCE [LARGE SCALE GENOMIC DNA]</scope>
    <source>
        <strain evidence="2 3">ATCC 35036</strain>
    </source>
</reference>
<proteinExistence type="predicted"/>